<dbReference type="AlphaFoldDB" id="A0A068F6C4"/>
<accession>A0A068F6C4</accession>
<evidence type="ECO:0000256" key="1">
    <source>
        <dbReference type="SAM" id="Phobius"/>
    </source>
</evidence>
<dbReference type="EMBL" id="CP001390">
    <property type="protein sequence ID" value="AID57988.1"/>
    <property type="molecule type" value="Genomic_DNA"/>
</dbReference>
<evidence type="ECO:0000313" key="3">
    <source>
        <dbReference type="Proteomes" id="UP000007721"/>
    </source>
</evidence>
<name>A0A068F6C4_GEODF</name>
<gene>
    <name evidence="2" type="ordered locus">Geob_3870</name>
</gene>
<dbReference type="KEGG" id="geo:Geob_3870"/>
<keyword evidence="1" id="KW-0472">Membrane</keyword>
<keyword evidence="1" id="KW-0812">Transmembrane</keyword>
<keyword evidence="1" id="KW-1133">Transmembrane helix</keyword>
<dbReference type="HOGENOM" id="CLU_3080293_0_0_7"/>
<evidence type="ECO:0000313" key="2">
    <source>
        <dbReference type="EMBL" id="AID57988.1"/>
    </source>
</evidence>
<protein>
    <submittedName>
        <fullName evidence="2">Uncharacterized protein</fullName>
    </submittedName>
</protein>
<dbReference type="STRING" id="316067.Geob_3870"/>
<keyword evidence="3" id="KW-1185">Reference proteome</keyword>
<dbReference type="Proteomes" id="UP000007721">
    <property type="component" value="Chromosome"/>
</dbReference>
<feature type="transmembrane region" description="Helical" evidence="1">
    <location>
        <begin position="12"/>
        <end position="30"/>
    </location>
</feature>
<sequence>MDEKKGLSMGQAFFLFRGIFFFVFSILFPPTRGGACVGHSGGDAETWEDIFL</sequence>
<proteinExistence type="predicted"/>
<organism evidence="2 3">
    <name type="scientific">Geotalea daltonii (strain DSM 22248 / JCM 15807 / FRC-32)</name>
    <name type="common">Geobacter daltonii</name>
    <dbReference type="NCBI Taxonomy" id="316067"/>
    <lineage>
        <taxon>Bacteria</taxon>
        <taxon>Pseudomonadati</taxon>
        <taxon>Thermodesulfobacteriota</taxon>
        <taxon>Desulfuromonadia</taxon>
        <taxon>Geobacterales</taxon>
        <taxon>Geobacteraceae</taxon>
        <taxon>Geotalea</taxon>
    </lineage>
</organism>
<reference evidence="2 3" key="1">
    <citation type="submission" date="2009-01" db="EMBL/GenBank/DDBJ databases">
        <title>Complete sequence of Geobacter sp. FRC-32.</title>
        <authorList>
            <consortium name="US DOE Joint Genome Institute"/>
            <person name="Lucas S."/>
            <person name="Copeland A."/>
            <person name="Lapidus A."/>
            <person name="Glavina del Rio T."/>
            <person name="Dalin E."/>
            <person name="Tice H."/>
            <person name="Bruce D."/>
            <person name="Goodwin L."/>
            <person name="Pitluck S."/>
            <person name="Saunders E."/>
            <person name="Brettin T."/>
            <person name="Detter J.C."/>
            <person name="Han C."/>
            <person name="Larimer F."/>
            <person name="Land M."/>
            <person name="Hauser L."/>
            <person name="Kyrpides N."/>
            <person name="Ovchinnikova G."/>
            <person name="Kostka J."/>
            <person name="Richardson P."/>
        </authorList>
    </citation>
    <scope>NUCLEOTIDE SEQUENCE [LARGE SCALE GENOMIC DNA]</scope>
    <source>
        <strain evidence="3">DSM 22248 / JCM 15807 / FRC-32</strain>
    </source>
</reference>